<evidence type="ECO:0000313" key="1">
    <source>
        <dbReference type="EMBL" id="WAR22017.1"/>
    </source>
</evidence>
<gene>
    <name evidence="1" type="ORF">MAR_015991</name>
</gene>
<dbReference type="Proteomes" id="UP001164746">
    <property type="component" value="Chromosome 12"/>
</dbReference>
<keyword evidence="2" id="KW-1185">Reference proteome</keyword>
<evidence type="ECO:0000313" key="2">
    <source>
        <dbReference type="Proteomes" id="UP001164746"/>
    </source>
</evidence>
<protein>
    <submittedName>
        <fullName evidence="1">Uncharacterized protein</fullName>
    </submittedName>
</protein>
<reference evidence="1" key="1">
    <citation type="submission" date="2022-11" db="EMBL/GenBank/DDBJ databases">
        <title>Centuries of genome instability and evolution in soft-shell clam transmissible cancer (bioRxiv).</title>
        <authorList>
            <person name="Hart S.F.M."/>
            <person name="Yonemitsu M.A."/>
            <person name="Giersch R.M."/>
            <person name="Beal B.F."/>
            <person name="Arriagada G."/>
            <person name="Davis B.W."/>
            <person name="Ostrander E.A."/>
            <person name="Goff S.P."/>
            <person name="Metzger M.J."/>
        </authorList>
    </citation>
    <scope>NUCLEOTIDE SEQUENCE</scope>
    <source>
        <strain evidence="1">MELC-2E11</strain>
        <tissue evidence="1">Siphon/mantle</tissue>
    </source>
</reference>
<name>A0ABY7FLU6_MYAAR</name>
<accession>A0ABY7FLU6</accession>
<sequence>MVKFLDYLDMTLRTDLENEIGQKLKFDPQPQLQRMQDDWRSSRQIMSFSRAVIAFNAHAQKILHSDRWRESSIAYLTPKEVYVPHLMFARVRDLTQKCKQCWMQTDDRKAYTNLEAVIKACSKNPMKRGAAMALKLADIKPISLPSPDMEIFLQTADP</sequence>
<organism evidence="1 2">
    <name type="scientific">Mya arenaria</name>
    <name type="common">Soft-shell clam</name>
    <dbReference type="NCBI Taxonomy" id="6604"/>
    <lineage>
        <taxon>Eukaryota</taxon>
        <taxon>Metazoa</taxon>
        <taxon>Spiralia</taxon>
        <taxon>Lophotrochozoa</taxon>
        <taxon>Mollusca</taxon>
        <taxon>Bivalvia</taxon>
        <taxon>Autobranchia</taxon>
        <taxon>Heteroconchia</taxon>
        <taxon>Euheterodonta</taxon>
        <taxon>Imparidentia</taxon>
        <taxon>Neoheterodontei</taxon>
        <taxon>Myida</taxon>
        <taxon>Myoidea</taxon>
        <taxon>Myidae</taxon>
        <taxon>Mya</taxon>
    </lineage>
</organism>
<proteinExistence type="predicted"/>
<dbReference type="EMBL" id="CP111023">
    <property type="protein sequence ID" value="WAR22017.1"/>
    <property type="molecule type" value="Genomic_DNA"/>
</dbReference>